<protein>
    <submittedName>
        <fullName evidence="13">AAEL003690-PA</fullName>
    </submittedName>
</protein>
<evidence type="ECO:0000256" key="1">
    <source>
        <dbReference type="ARBA" id="ARBA00004123"/>
    </source>
</evidence>
<dbReference type="SMART" id="SM00355">
    <property type="entry name" value="ZnF_C2H2"/>
    <property type="match status" value="11"/>
</dbReference>
<dbReference type="PhylomeDB" id="Q17ES4"/>
<evidence type="ECO:0000256" key="8">
    <source>
        <dbReference type="PROSITE-ProRule" id="PRU00042"/>
    </source>
</evidence>
<dbReference type="GO" id="GO:0000978">
    <property type="term" value="F:RNA polymerase II cis-regulatory region sequence-specific DNA binding"/>
    <property type="evidence" value="ECO:0007669"/>
    <property type="project" value="TreeGrafter"/>
</dbReference>
<dbReference type="OrthoDB" id="654211at2759"/>
<keyword evidence="3" id="KW-0677">Repeat</keyword>
<dbReference type="PaxDb" id="7159-AAEL003690-PA"/>
<feature type="binding site" evidence="9">
    <location>
        <position position="59"/>
    </location>
    <ligand>
        <name>Zn(2+)</name>
        <dbReference type="ChEBI" id="CHEBI:29105"/>
    </ligand>
</feature>
<evidence type="ECO:0000256" key="4">
    <source>
        <dbReference type="ARBA" id="ARBA00022833"/>
    </source>
</evidence>
<dbReference type="VEuPathDB" id="VectorBase:AAEL003690"/>
<keyword evidence="6" id="KW-0804">Transcription</keyword>
<feature type="domain" description="C2H2-type" evidence="11">
    <location>
        <begin position="477"/>
        <end position="504"/>
    </location>
</feature>
<dbReference type="KEGG" id="aag:5578776"/>
<proteinExistence type="predicted"/>
<keyword evidence="4 9" id="KW-0862">Zinc</keyword>
<dbReference type="Gene3D" id="3.30.160.60">
    <property type="entry name" value="Classic Zinc Finger"/>
    <property type="match status" value="6"/>
</dbReference>
<keyword evidence="5" id="KW-0805">Transcription regulation</keyword>
<dbReference type="HOGENOM" id="CLU_002678_56_1_1"/>
<gene>
    <name evidence="13" type="ORF">AaeL_AAEL003690</name>
</gene>
<dbReference type="Proteomes" id="UP000682892">
    <property type="component" value="Chromosome 3"/>
</dbReference>
<feature type="domain" description="C2H2-type" evidence="11">
    <location>
        <begin position="505"/>
        <end position="533"/>
    </location>
</feature>
<dbReference type="EMBL" id="CH477279">
    <property type="protein sequence ID" value="EAT45028.1"/>
    <property type="molecule type" value="Genomic_DNA"/>
</dbReference>
<dbReference type="GO" id="GO:0001227">
    <property type="term" value="F:DNA-binding transcription repressor activity, RNA polymerase II-specific"/>
    <property type="evidence" value="ECO:0007669"/>
    <property type="project" value="TreeGrafter"/>
</dbReference>
<keyword evidence="2 9" id="KW-0479">Metal-binding</keyword>
<accession>Q17ES4</accession>
<dbReference type="PROSITE" id="PS50157">
    <property type="entry name" value="ZINC_FINGER_C2H2_2"/>
    <property type="match status" value="8"/>
</dbReference>
<evidence type="ECO:0000313" key="14">
    <source>
        <dbReference type="Proteomes" id="UP000682892"/>
    </source>
</evidence>
<keyword evidence="8" id="KW-0863">Zinc-finger</keyword>
<dbReference type="AlphaFoldDB" id="Q17ES4"/>
<name>Q17ES4_AEDAE</name>
<feature type="domain" description="C2H2-type" evidence="11">
    <location>
        <begin position="449"/>
        <end position="476"/>
    </location>
</feature>
<dbReference type="PROSITE" id="PS51915">
    <property type="entry name" value="ZAD"/>
    <property type="match status" value="1"/>
</dbReference>
<evidence type="ECO:0000256" key="5">
    <source>
        <dbReference type="ARBA" id="ARBA00023015"/>
    </source>
</evidence>
<sequence>MEHKLENLTCRICLSVGEESQRMWPLFEACLEQKTPADIIRHCFGVEVSKSNRANDEICSSCKTDLEAAHRFWKQLNESTEKLKIVAPKVESGICLDNVEVFITEVEVKTEHAEEYLEDLKEDDDTESQEQASSKRARPKRKLEVVKSPPKGKLQVTVTPKSEQRIASPKFEILSSSEEENQNDASDYEQNITSDDEDDYDELDKPSARRTFQGKKSNNQPKRCCSCKEPLDSHEKVQKHSDQYHLNSRITNPKEYGNRVFECSVCYQRFDTKILYLRHQRKMYVDKLHPCSRCEEEFANLFVLKKHIKFDHKKQFKTAQMEEMRSKVNLCCGCKKQFPTADALKEHVEKVHLKERVLYDTPNTFECDVCYNRFKTFKSLKHHQLRFFKEKKFICTLCGKSFREKMRLAEHENLHRKIAPFQCAHCPAKFAIKNSFEVHVKMHDAEEIYNCEYCGKGFRKKSLLMGHLHIHDTDRPFKCHLCPITFTRQNLLDAHLLAHSGSKPHKCQQCAASYIHQRDLRRHIREKHEGIRSFKCHLCPKAYIRHKLLETHLKTHNDD</sequence>
<reference evidence="13" key="2">
    <citation type="journal article" date="2007" name="Science">
        <title>Genome sequence of Aedes aegypti, a major arbovirus vector.</title>
        <authorList>
            <person name="Nene V."/>
            <person name="Wortman J.R."/>
            <person name="Lawson D."/>
            <person name="Haas B."/>
            <person name="Kodira C."/>
            <person name="Tu Z.J."/>
            <person name="Loftus B."/>
            <person name="Xi Z."/>
            <person name="Megy K."/>
            <person name="Grabherr M."/>
            <person name="Ren Q."/>
            <person name="Zdobnov E.M."/>
            <person name="Lobo N.F."/>
            <person name="Campbell K.S."/>
            <person name="Brown S.E."/>
            <person name="Bonaldo M.F."/>
            <person name="Zhu J."/>
            <person name="Sinkins S.P."/>
            <person name="Hogenkamp D.G."/>
            <person name="Amedeo P."/>
            <person name="Arensburger P."/>
            <person name="Atkinson P.W."/>
            <person name="Bidwell S."/>
            <person name="Biedler J."/>
            <person name="Birney E."/>
            <person name="Bruggner R.V."/>
            <person name="Costas J."/>
            <person name="Coy M.R."/>
            <person name="Crabtree J."/>
            <person name="Crawford M."/>
            <person name="Debruyn B."/>
            <person name="Decaprio D."/>
            <person name="Eiglmeier K."/>
            <person name="Eisenstadt E."/>
            <person name="El-Dorry H."/>
            <person name="Gelbart W.M."/>
            <person name="Gomes S.L."/>
            <person name="Hammond M."/>
            <person name="Hannick L.I."/>
            <person name="Hogan J.R."/>
            <person name="Holmes M.H."/>
            <person name="Jaffe D."/>
            <person name="Johnston J.S."/>
            <person name="Kennedy R.C."/>
            <person name="Koo H."/>
            <person name="Kravitz S."/>
            <person name="Kriventseva E.V."/>
            <person name="Kulp D."/>
            <person name="Labutti K."/>
            <person name="Lee E."/>
            <person name="Li S."/>
            <person name="Lovin D.D."/>
            <person name="Mao C."/>
            <person name="Mauceli E."/>
            <person name="Menck C.F."/>
            <person name="Miller J.R."/>
            <person name="Montgomery P."/>
            <person name="Mori A."/>
            <person name="Nascimento A.L."/>
            <person name="Naveira H.F."/>
            <person name="Nusbaum C."/>
            <person name="O'leary S."/>
            <person name="Orvis J."/>
            <person name="Pertea M."/>
            <person name="Quesneville H."/>
            <person name="Reidenbach K.R."/>
            <person name="Rogers Y.H."/>
            <person name="Roth C.W."/>
            <person name="Schneider J.R."/>
            <person name="Schatz M."/>
            <person name="Shumway M."/>
            <person name="Stanke M."/>
            <person name="Stinson E.O."/>
            <person name="Tubio J.M."/>
            <person name="Vanzee J.P."/>
            <person name="Verjovski-Almeida S."/>
            <person name="Werner D."/>
            <person name="White O."/>
            <person name="Wyder S."/>
            <person name="Zeng Q."/>
            <person name="Zhao Q."/>
            <person name="Zhao Y."/>
            <person name="Hill C.A."/>
            <person name="Raikhel A.S."/>
            <person name="Soares M.B."/>
            <person name="Knudson D.L."/>
            <person name="Lee N.H."/>
            <person name="Galagan J."/>
            <person name="Salzberg S.L."/>
            <person name="Paulsen I.T."/>
            <person name="Dimopoulos G."/>
            <person name="Collins F.H."/>
            <person name="Birren B."/>
            <person name="Fraser-Liggett C.M."/>
            <person name="Severson D.W."/>
        </authorList>
    </citation>
    <scope>NUCLEOTIDE SEQUENCE [LARGE SCALE GENOMIC DNA]</scope>
    <source>
        <strain evidence="13">Liverpool</strain>
    </source>
</reference>
<evidence type="ECO:0000259" key="11">
    <source>
        <dbReference type="PROSITE" id="PS50157"/>
    </source>
</evidence>
<dbReference type="InterPro" id="IPR036236">
    <property type="entry name" value="Znf_C2H2_sf"/>
</dbReference>
<evidence type="ECO:0000256" key="7">
    <source>
        <dbReference type="ARBA" id="ARBA00023242"/>
    </source>
</evidence>
<feature type="binding site" evidence="9">
    <location>
        <position position="13"/>
    </location>
    <ligand>
        <name>Zn(2+)</name>
        <dbReference type="ChEBI" id="CHEBI:29105"/>
    </ligand>
</feature>
<feature type="binding site" evidence="9">
    <location>
        <position position="62"/>
    </location>
    <ligand>
        <name>Zn(2+)</name>
        <dbReference type="ChEBI" id="CHEBI:29105"/>
    </ligand>
</feature>
<feature type="domain" description="C2H2-type" evidence="11">
    <location>
        <begin position="421"/>
        <end position="448"/>
    </location>
</feature>
<dbReference type="PANTHER" id="PTHR24399">
    <property type="entry name" value="ZINC FINGER AND BTB DOMAIN-CONTAINING"/>
    <property type="match status" value="1"/>
</dbReference>
<dbReference type="SMART" id="SM00868">
    <property type="entry name" value="zf-AD"/>
    <property type="match status" value="1"/>
</dbReference>
<evidence type="ECO:0000259" key="12">
    <source>
        <dbReference type="PROSITE" id="PS51915"/>
    </source>
</evidence>
<evidence type="ECO:0000256" key="6">
    <source>
        <dbReference type="ARBA" id="ARBA00023163"/>
    </source>
</evidence>
<feature type="domain" description="C2H2-type" evidence="11">
    <location>
        <begin position="534"/>
        <end position="559"/>
    </location>
</feature>
<feature type="domain" description="C2H2-type" evidence="11">
    <location>
        <begin position="289"/>
        <end position="317"/>
    </location>
</feature>
<dbReference type="Pfam" id="PF00096">
    <property type="entry name" value="zf-C2H2"/>
    <property type="match status" value="3"/>
</dbReference>
<dbReference type="Gene3D" id="3.40.1800.20">
    <property type="match status" value="1"/>
</dbReference>
<keyword evidence="7" id="KW-0539">Nucleus</keyword>
<dbReference type="GO" id="GO:0005654">
    <property type="term" value="C:nucleoplasm"/>
    <property type="evidence" value="ECO:0007669"/>
    <property type="project" value="TreeGrafter"/>
</dbReference>
<feature type="domain" description="C2H2-type" evidence="11">
    <location>
        <begin position="393"/>
        <end position="420"/>
    </location>
</feature>
<reference evidence="13" key="1">
    <citation type="submission" date="2005-10" db="EMBL/GenBank/DDBJ databases">
        <authorList>
            <person name="Loftus B.J."/>
            <person name="Nene V.M."/>
            <person name="Hannick L.I."/>
            <person name="Bidwell S."/>
            <person name="Haas B."/>
            <person name="Amedeo P."/>
            <person name="Orvis J."/>
            <person name="Wortman J.R."/>
            <person name="White O.R."/>
            <person name="Salzberg S."/>
            <person name="Shumway M."/>
            <person name="Koo H."/>
            <person name="Zhao Y."/>
            <person name="Holmes M."/>
            <person name="Miller J."/>
            <person name="Schatz M."/>
            <person name="Pop M."/>
            <person name="Pai G."/>
            <person name="Utterback T."/>
            <person name="Rogers Y.-H."/>
            <person name="Kravitz S."/>
            <person name="Fraser C.M."/>
        </authorList>
    </citation>
    <scope>NUCLEOTIDE SEQUENCE</scope>
    <source>
        <strain evidence="13">Liverpool</strain>
    </source>
</reference>
<dbReference type="Pfam" id="PF13912">
    <property type="entry name" value="zf-C2H2_6"/>
    <property type="match status" value="1"/>
</dbReference>
<dbReference type="eggNOG" id="KOG1721">
    <property type="taxonomic scope" value="Eukaryota"/>
</dbReference>
<evidence type="ECO:0000313" key="13">
    <source>
        <dbReference type="EMBL" id="EAT45028.1"/>
    </source>
</evidence>
<reference evidence="13" key="3">
    <citation type="submission" date="2012-09" db="EMBL/GenBank/DDBJ databases">
        <authorList>
            <consortium name="VectorBase"/>
        </authorList>
    </citation>
    <scope>NUCLEOTIDE SEQUENCE</scope>
    <source>
        <strain evidence="13">Liverpool</strain>
    </source>
</reference>
<dbReference type="PANTHER" id="PTHR24399:SF70">
    <property type="entry name" value="C2H2-TYPE DOMAIN-CONTAINING PROTEIN"/>
    <property type="match status" value="1"/>
</dbReference>
<dbReference type="GO" id="GO:0008270">
    <property type="term" value="F:zinc ion binding"/>
    <property type="evidence" value="ECO:0007669"/>
    <property type="project" value="UniProtKB-UniRule"/>
</dbReference>
<dbReference type="SUPFAM" id="SSF57667">
    <property type="entry name" value="beta-beta-alpha zinc fingers"/>
    <property type="match status" value="5"/>
</dbReference>
<evidence type="ECO:0000256" key="2">
    <source>
        <dbReference type="ARBA" id="ARBA00022723"/>
    </source>
</evidence>
<dbReference type="OMA" id="SYIHQRD"/>
<evidence type="ECO:0000256" key="3">
    <source>
        <dbReference type="ARBA" id="ARBA00022737"/>
    </source>
</evidence>
<dbReference type="InterPro" id="IPR013087">
    <property type="entry name" value="Znf_C2H2_type"/>
</dbReference>
<feature type="domain" description="ZAD" evidence="12">
    <location>
        <begin position="8"/>
        <end position="86"/>
    </location>
</feature>
<comment type="subcellular location">
    <subcellularLocation>
        <location evidence="1">Nucleus</location>
    </subcellularLocation>
</comment>
<dbReference type="PROSITE" id="PS00028">
    <property type="entry name" value="ZINC_FINGER_C2H2_1"/>
    <property type="match status" value="8"/>
</dbReference>
<dbReference type="InterPro" id="IPR012934">
    <property type="entry name" value="Znf_AD"/>
</dbReference>
<organism evidence="13 14">
    <name type="scientific">Aedes aegypti</name>
    <name type="common">Yellowfever mosquito</name>
    <name type="synonym">Culex aegypti</name>
    <dbReference type="NCBI Taxonomy" id="7159"/>
    <lineage>
        <taxon>Eukaryota</taxon>
        <taxon>Metazoa</taxon>
        <taxon>Ecdysozoa</taxon>
        <taxon>Arthropoda</taxon>
        <taxon>Hexapoda</taxon>
        <taxon>Insecta</taxon>
        <taxon>Pterygota</taxon>
        <taxon>Neoptera</taxon>
        <taxon>Endopterygota</taxon>
        <taxon>Diptera</taxon>
        <taxon>Nematocera</taxon>
        <taxon>Culicoidea</taxon>
        <taxon>Culicidae</taxon>
        <taxon>Culicinae</taxon>
        <taxon>Aedini</taxon>
        <taxon>Aedes</taxon>
        <taxon>Stegomyia</taxon>
    </lineage>
</organism>
<feature type="region of interest" description="Disordered" evidence="10">
    <location>
        <begin position="117"/>
        <end position="225"/>
    </location>
</feature>
<dbReference type="Pfam" id="PF07776">
    <property type="entry name" value="zf-AD"/>
    <property type="match status" value="1"/>
</dbReference>
<evidence type="ECO:0000256" key="10">
    <source>
        <dbReference type="SAM" id="MobiDB-lite"/>
    </source>
</evidence>
<feature type="domain" description="C2H2-type" evidence="11">
    <location>
        <begin position="329"/>
        <end position="357"/>
    </location>
</feature>
<feature type="compositionally biased region" description="Polar residues" evidence="10">
    <location>
        <begin position="183"/>
        <end position="193"/>
    </location>
</feature>
<feature type="binding site" evidence="9">
    <location>
        <position position="10"/>
    </location>
    <ligand>
        <name>Zn(2+)</name>
        <dbReference type="ChEBI" id="CHEBI:29105"/>
    </ligand>
</feature>
<dbReference type="SUPFAM" id="SSF57716">
    <property type="entry name" value="Glucocorticoid receptor-like (DNA-binding domain)"/>
    <property type="match status" value="1"/>
</dbReference>
<evidence type="ECO:0000256" key="9">
    <source>
        <dbReference type="PROSITE-ProRule" id="PRU01263"/>
    </source>
</evidence>